<sequence>MVPNQTSVDSETLMRILRGPSSYPEETCPRPQSRAGSISIPCV</sequence>
<protein>
    <submittedName>
        <fullName evidence="2">Uncharacterized protein</fullName>
    </submittedName>
</protein>
<dbReference type="VEuPathDB" id="FungiDB:PSTT_03503"/>
<name>A0A2S4VWC3_9BASI</name>
<dbReference type="VEuPathDB" id="FungiDB:PSHT_06173"/>
<reference evidence="2" key="1">
    <citation type="submission" date="2017-12" db="EMBL/GenBank/DDBJ databases">
        <title>Gene loss provides genomic basis for host adaptation in cereal stripe rust fungi.</title>
        <authorList>
            <person name="Xia C."/>
        </authorList>
    </citation>
    <scope>NUCLEOTIDE SEQUENCE [LARGE SCALE GENOMIC DNA]</scope>
    <source>
        <strain evidence="2">93-210</strain>
    </source>
</reference>
<gene>
    <name evidence="2" type="ORF">PSTT_03503</name>
</gene>
<feature type="region of interest" description="Disordered" evidence="1">
    <location>
        <begin position="18"/>
        <end position="43"/>
    </location>
</feature>
<dbReference type="Proteomes" id="UP000239156">
    <property type="component" value="Unassembled WGS sequence"/>
</dbReference>
<evidence type="ECO:0000256" key="1">
    <source>
        <dbReference type="SAM" id="MobiDB-lite"/>
    </source>
</evidence>
<comment type="caution">
    <text evidence="2">The sequence shown here is derived from an EMBL/GenBank/DDBJ whole genome shotgun (WGS) entry which is preliminary data.</text>
</comment>
<evidence type="ECO:0000313" key="3">
    <source>
        <dbReference type="Proteomes" id="UP000239156"/>
    </source>
</evidence>
<accession>A0A2S4VWC3</accession>
<keyword evidence="3" id="KW-1185">Reference proteome</keyword>
<proteinExistence type="predicted"/>
<evidence type="ECO:0000313" key="2">
    <source>
        <dbReference type="EMBL" id="POW13806.1"/>
    </source>
</evidence>
<dbReference type="OrthoDB" id="2502236at2759"/>
<dbReference type="EMBL" id="PKSL01000022">
    <property type="protein sequence ID" value="POW13806.1"/>
    <property type="molecule type" value="Genomic_DNA"/>
</dbReference>
<organism evidence="2 3">
    <name type="scientific">Puccinia striiformis</name>
    <dbReference type="NCBI Taxonomy" id="27350"/>
    <lineage>
        <taxon>Eukaryota</taxon>
        <taxon>Fungi</taxon>
        <taxon>Dikarya</taxon>
        <taxon>Basidiomycota</taxon>
        <taxon>Pucciniomycotina</taxon>
        <taxon>Pucciniomycetes</taxon>
        <taxon>Pucciniales</taxon>
        <taxon>Pucciniaceae</taxon>
        <taxon>Puccinia</taxon>
    </lineage>
</organism>